<feature type="domain" description="Disease resistance protein At4g27190-like leucine-rich repeats" evidence="2">
    <location>
        <begin position="81"/>
        <end position="213"/>
    </location>
</feature>
<organism evidence="3 4">
    <name type="scientific">Artemisia annua</name>
    <name type="common">Sweet wormwood</name>
    <dbReference type="NCBI Taxonomy" id="35608"/>
    <lineage>
        <taxon>Eukaryota</taxon>
        <taxon>Viridiplantae</taxon>
        <taxon>Streptophyta</taxon>
        <taxon>Embryophyta</taxon>
        <taxon>Tracheophyta</taxon>
        <taxon>Spermatophyta</taxon>
        <taxon>Magnoliopsida</taxon>
        <taxon>eudicotyledons</taxon>
        <taxon>Gunneridae</taxon>
        <taxon>Pentapetalae</taxon>
        <taxon>asterids</taxon>
        <taxon>campanulids</taxon>
        <taxon>Asterales</taxon>
        <taxon>Asteraceae</taxon>
        <taxon>Asteroideae</taxon>
        <taxon>Anthemideae</taxon>
        <taxon>Artemisiinae</taxon>
        <taxon>Artemisia</taxon>
    </lineage>
</organism>
<reference evidence="3 4" key="1">
    <citation type="journal article" date="2018" name="Mol. Plant">
        <title>The genome of Artemisia annua provides insight into the evolution of Asteraceae family and artemisinin biosynthesis.</title>
        <authorList>
            <person name="Shen Q."/>
            <person name="Zhang L."/>
            <person name="Liao Z."/>
            <person name="Wang S."/>
            <person name="Yan T."/>
            <person name="Shi P."/>
            <person name="Liu M."/>
            <person name="Fu X."/>
            <person name="Pan Q."/>
            <person name="Wang Y."/>
            <person name="Lv Z."/>
            <person name="Lu X."/>
            <person name="Zhang F."/>
            <person name="Jiang W."/>
            <person name="Ma Y."/>
            <person name="Chen M."/>
            <person name="Hao X."/>
            <person name="Li L."/>
            <person name="Tang Y."/>
            <person name="Lv G."/>
            <person name="Zhou Y."/>
            <person name="Sun X."/>
            <person name="Brodelius P.E."/>
            <person name="Rose J.K.C."/>
            <person name="Tang K."/>
        </authorList>
    </citation>
    <scope>NUCLEOTIDE SEQUENCE [LARGE SCALE GENOMIC DNA]</scope>
    <source>
        <strain evidence="4">cv. Huhao1</strain>
        <tissue evidence="3">Leaf</tissue>
    </source>
</reference>
<proteinExistence type="predicted"/>
<evidence type="ECO:0000313" key="4">
    <source>
        <dbReference type="Proteomes" id="UP000245207"/>
    </source>
</evidence>
<dbReference type="SUPFAM" id="SSF52058">
    <property type="entry name" value="L domain-like"/>
    <property type="match status" value="1"/>
</dbReference>
<dbReference type="InterPro" id="IPR057135">
    <property type="entry name" value="At4g27190-like_LRR"/>
</dbReference>
<feature type="domain" description="Disease resistance protein At4g27190-like leucine-rich repeats" evidence="2">
    <location>
        <begin position="469"/>
        <end position="568"/>
    </location>
</feature>
<keyword evidence="1" id="KW-0611">Plant defense</keyword>
<gene>
    <name evidence="3" type="ORF">CTI12_AA228570</name>
</gene>
<evidence type="ECO:0000256" key="1">
    <source>
        <dbReference type="ARBA" id="ARBA00022821"/>
    </source>
</evidence>
<dbReference type="AlphaFoldDB" id="A0A2U1NUA5"/>
<dbReference type="InterPro" id="IPR050905">
    <property type="entry name" value="Plant_NBS-LRR"/>
</dbReference>
<sequence length="922" mass="104947">MSKCGVLNESVCVWMLGDRQQFGLGVGRSIKVKRCDSLVKLFSYNPFPFLNNLQELEVGRCGFIQVLFNADLGRAGKSEEQVCSSSLRSIGVYQCDSLVNLLPRNPMPLFNNLEELQVLYCASVEVIFDIDMGCVGEMDKVCRSRLRNIYLEELGKLREVWKIKDAGNNLIHGFEAVESIYIRDCERFENVITPATTNFDMRALKKVTIDNCGRESEINNELVESKQDQEIDVVSIPGKESNDDISKVALPFHLLHTFHNLRKLSLYNNKAVEVVFEIQSPSTREAAHNTQQPLILPYLEELELIYLEKVSHVWKCNWNEFLHLPKQQSQSSFHNLTTINMIFCNSIKYLFSPLMAELLSNLKVVRIWGCDGIEEVVSNRDDEDLSQASWSLCQYAREISIEDCDALSSVIPWYAVGQMQKLQVLQITNCKSMTEVFETQEINNKSGTDTDTGKSLPRLEYITMLKLPKLRILKIQGCNLLEHIFTFSTLESLTQLEELEIKDCKAMEVIVTEENGEQTTASVVVDFPQLKSLTLVNLPNFVGFFLGKNEFIWPALEEVVIHQCPQITVFTYGRSTAPKLNFINTSLGKHSSECGLNFHVTTTSHQARLPRYESTSSYRPTTIERLPWSYHNLIELDMDYNPSGGETLFSSDKLLQLQKLETVCFGGCEDIEEIFDSQTVVAEIPNLRQVYLWWLESLKYIWKSKQGTELDISFCDNMKVIVKGEEEEECDAIVNATVAFPCLKSLKLEWLWGLEGFCIGKEAFEFPSLDTLQIIDCPEMRVFTKGDLSAPKLYAISTGGTPELYRGSTFMFFIMLCLKFEKFVALGMKFGFEQAYSILFVGPKEFVTDIFCAKIMRNSLCHSNRCKRKQENGSILPEMKGGPKVYKYSAEHVGEVTESEVGCNEGLLIYSIQENEACDFEV</sequence>
<dbReference type="Gene3D" id="3.80.10.10">
    <property type="entry name" value="Ribonuclease Inhibitor"/>
    <property type="match status" value="3"/>
</dbReference>
<comment type="caution">
    <text evidence="3">The sequence shown here is derived from an EMBL/GenBank/DDBJ whole genome shotgun (WGS) entry which is preliminary data.</text>
</comment>
<dbReference type="PANTHER" id="PTHR33463:SF96">
    <property type="entry name" value="LEUCINE-RICH REPEAT DOMAIN, L DOMAIN-LIKE PROTEIN-RELATED"/>
    <property type="match status" value="1"/>
</dbReference>
<dbReference type="Pfam" id="PF23247">
    <property type="entry name" value="LRR_RPS2"/>
    <property type="match status" value="3"/>
</dbReference>
<evidence type="ECO:0000259" key="2">
    <source>
        <dbReference type="Pfam" id="PF23247"/>
    </source>
</evidence>
<dbReference type="InterPro" id="IPR032675">
    <property type="entry name" value="LRR_dom_sf"/>
</dbReference>
<keyword evidence="4" id="KW-1185">Reference proteome</keyword>
<dbReference type="PANTHER" id="PTHR33463">
    <property type="entry name" value="NB-ARC DOMAIN-CONTAINING PROTEIN-RELATED"/>
    <property type="match status" value="1"/>
</dbReference>
<dbReference type="EMBL" id="PKPP01002183">
    <property type="protein sequence ID" value="PWA77050.1"/>
    <property type="molecule type" value="Genomic_DNA"/>
</dbReference>
<dbReference type="OrthoDB" id="1750315at2759"/>
<feature type="domain" description="Disease resistance protein At4g27190-like leucine-rich repeats" evidence="2">
    <location>
        <begin position="243"/>
        <end position="371"/>
    </location>
</feature>
<dbReference type="Proteomes" id="UP000245207">
    <property type="component" value="Unassembled WGS sequence"/>
</dbReference>
<dbReference type="SUPFAM" id="SSF52047">
    <property type="entry name" value="RNI-like"/>
    <property type="match status" value="1"/>
</dbReference>
<protein>
    <submittedName>
        <fullName evidence="3">Resistance protein candidate RGC20</fullName>
    </submittedName>
</protein>
<name>A0A2U1NUA5_ARTAN</name>
<evidence type="ECO:0000313" key="3">
    <source>
        <dbReference type="EMBL" id="PWA77050.1"/>
    </source>
</evidence>
<accession>A0A2U1NUA5</accession>